<dbReference type="EMBL" id="CP042912">
    <property type="protein sequence ID" value="QEG21024.1"/>
    <property type="molecule type" value="Genomic_DNA"/>
</dbReference>
<dbReference type="Proteomes" id="UP000322214">
    <property type="component" value="Chromosome"/>
</dbReference>
<protein>
    <recommendedName>
        <fullName evidence="3">Helix-turn-helix domain protein</fullName>
    </recommendedName>
</protein>
<gene>
    <name evidence="1" type="ORF">MFFC18_08760</name>
</gene>
<name>A0A5B9P465_9BACT</name>
<proteinExistence type="predicted"/>
<dbReference type="KEGG" id="mff:MFFC18_08760"/>
<evidence type="ECO:0000313" key="2">
    <source>
        <dbReference type="Proteomes" id="UP000322214"/>
    </source>
</evidence>
<dbReference type="STRING" id="980251.GCA_001642875_02064"/>
<accession>A0A5B9P465</accession>
<reference evidence="1 2" key="1">
    <citation type="submission" date="2019-08" db="EMBL/GenBank/DDBJ databases">
        <title>Deep-cultivation of Planctomycetes and their phenomic and genomic characterization uncovers novel biology.</title>
        <authorList>
            <person name="Wiegand S."/>
            <person name="Jogler M."/>
            <person name="Boedeker C."/>
            <person name="Pinto D."/>
            <person name="Vollmers J."/>
            <person name="Rivas-Marin E."/>
            <person name="Kohn T."/>
            <person name="Peeters S.H."/>
            <person name="Heuer A."/>
            <person name="Rast P."/>
            <person name="Oberbeckmann S."/>
            <person name="Bunk B."/>
            <person name="Jeske O."/>
            <person name="Meyerdierks A."/>
            <person name="Storesund J.E."/>
            <person name="Kallscheuer N."/>
            <person name="Luecker S."/>
            <person name="Lage O.M."/>
            <person name="Pohl T."/>
            <person name="Merkel B.J."/>
            <person name="Hornburger P."/>
            <person name="Mueller R.-W."/>
            <person name="Bruemmer F."/>
            <person name="Labrenz M."/>
            <person name="Spormann A.M."/>
            <person name="Op den Camp H."/>
            <person name="Overmann J."/>
            <person name="Amann R."/>
            <person name="Jetten M.S.M."/>
            <person name="Mascher T."/>
            <person name="Medema M.H."/>
            <person name="Devos D.P."/>
            <person name="Kaster A.-K."/>
            <person name="Ovreas L."/>
            <person name="Rohde M."/>
            <person name="Galperin M.Y."/>
            <person name="Jogler C."/>
        </authorList>
    </citation>
    <scope>NUCLEOTIDE SEQUENCE [LARGE SCALE GENOMIC DNA]</scope>
    <source>
        <strain evidence="1 2">FC18</strain>
    </source>
</reference>
<dbReference type="RefSeq" id="WP_075081942.1">
    <property type="nucleotide sequence ID" value="NZ_CP042912.1"/>
</dbReference>
<sequence length="72" mass="8392">MSRRNEGGVIRIDEAYSKRCVLDRLGVSQRFWDKMLDEGLPYTNVGHTRWVTGEAIMNYLKKFAQTKQVQAQ</sequence>
<organism evidence="1 2">
    <name type="scientific">Mariniblastus fucicola</name>
    <dbReference type="NCBI Taxonomy" id="980251"/>
    <lineage>
        <taxon>Bacteria</taxon>
        <taxon>Pseudomonadati</taxon>
        <taxon>Planctomycetota</taxon>
        <taxon>Planctomycetia</taxon>
        <taxon>Pirellulales</taxon>
        <taxon>Pirellulaceae</taxon>
        <taxon>Mariniblastus</taxon>
    </lineage>
</organism>
<keyword evidence="2" id="KW-1185">Reference proteome</keyword>
<dbReference type="AlphaFoldDB" id="A0A5B9P465"/>
<evidence type="ECO:0000313" key="1">
    <source>
        <dbReference type="EMBL" id="QEG21024.1"/>
    </source>
</evidence>
<dbReference type="OrthoDB" id="286070at2"/>
<evidence type="ECO:0008006" key="3">
    <source>
        <dbReference type="Google" id="ProtNLM"/>
    </source>
</evidence>